<reference evidence="3" key="1">
    <citation type="submission" date="2022-11" db="UniProtKB">
        <authorList>
            <consortium name="WormBaseParasite"/>
        </authorList>
    </citation>
    <scope>IDENTIFICATION</scope>
</reference>
<accession>A0A914XAJ3</accession>
<proteinExistence type="predicted"/>
<dbReference type="AlphaFoldDB" id="A0A914XAJ3"/>
<keyword evidence="1" id="KW-0472">Membrane</keyword>
<evidence type="ECO:0000313" key="2">
    <source>
        <dbReference type="Proteomes" id="UP000887566"/>
    </source>
</evidence>
<keyword evidence="1" id="KW-1133">Transmembrane helix</keyword>
<keyword evidence="1" id="KW-0812">Transmembrane</keyword>
<name>A0A914XAJ3_9BILA</name>
<feature type="transmembrane region" description="Helical" evidence="1">
    <location>
        <begin position="122"/>
        <end position="143"/>
    </location>
</feature>
<organism evidence="2 3">
    <name type="scientific">Plectus sambesii</name>
    <dbReference type="NCBI Taxonomy" id="2011161"/>
    <lineage>
        <taxon>Eukaryota</taxon>
        <taxon>Metazoa</taxon>
        <taxon>Ecdysozoa</taxon>
        <taxon>Nematoda</taxon>
        <taxon>Chromadorea</taxon>
        <taxon>Plectida</taxon>
        <taxon>Plectina</taxon>
        <taxon>Plectoidea</taxon>
        <taxon>Plectidae</taxon>
        <taxon>Plectus</taxon>
    </lineage>
</organism>
<evidence type="ECO:0000313" key="3">
    <source>
        <dbReference type="WBParaSite" id="PSAMB.scaffold7527size7504.g30190.t1"/>
    </source>
</evidence>
<sequence length="265" mass="29459">MTIFVITNDEGPSEPIGAESQCHRRSCFISIEEGDKEGLNMGVKEWFFKPVTWAGVICLVSSLSSVNQTYYGTPSIKLNELTRSYSTAVNRAVTSGELGEFVKHGFEPKMDSLESFTSMSTAMFLFDFLSTQVATVLLAVFLFMDKHDFNIATRIVILIVLLVLVLLHSACWINRDFGSGQEAGDDVAKLMLGGVGMMCSRPEHCRVCQKTVEVITARLDCSTFKVQDVDNRPYEYDPFEDPSTCKSPSTSTSVSGFTYRKLQLN</sequence>
<keyword evidence="2" id="KW-1185">Reference proteome</keyword>
<dbReference type="Proteomes" id="UP000887566">
    <property type="component" value="Unplaced"/>
</dbReference>
<protein>
    <submittedName>
        <fullName evidence="3">Uncharacterized protein</fullName>
    </submittedName>
</protein>
<dbReference type="WBParaSite" id="PSAMB.scaffold7527size7504.g30190.t1">
    <property type="protein sequence ID" value="PSAMB.scaffold7527size7504.g30190.t1"/>
    <property type="gene ID" value="PSAMB.scaffold7527size7504.g30190"/>
</dbReference>
<feature type="transmembrane region" description="Helical" evidence="1">
    <location>
        <begin position="155"/>
        <end position="173"/>
    </location>
</feature>
<evidence type="ECO:0000256" key="1">
    <source>
        <dbReference type="SAM" id="Phobius"/>
    </source>
</evidence>